<dbReference type="Pfam" id="PF12412">
    <property type="entry name" value="DUF3667"/>
    <property type="match status" value="1"/>
</dbReference>
<dbReference type="RefSeq" id="WP_379927044.1">
    <property type="nucleotide sequence ID" value="NZ_JBHTJI010000042.1"/>
</dbReference>
<evidence type="ECO:0000313" key="3">
    <source>
        <dbReference type="Proteomes" id="UP001597061"/>
    </source>
</evidence>
<feature type="transmembrane region" description="Helical" evidence="1">
    <location>
        <begin position="191"/>
        <end position="212"/>
    </location>
</feature>
<keyword evidence="1" id="KW-1133">Transmembrane helix</keyword>
<dbReference type="InterPro" id="IPR022134">
    <property type="entry name" value="DUF3667"/>
</dbReference>
<comment type="caution">
    <text evidence="2">The sequence shown here is derived from an EMBL/GenBank/DDBJ whole genome shotgun (WGS) entry which is preliminary data.</text>
</comment>
<feature type="transmembrane region" description="Helical" evidence="1">
    <location>
        <begin position="162"/>
        <end position="185"/>
    </location>
</feature>
<sequence>MTCKNCSTDLVSESDYCYSCGGKVIRNRLTVKNLFEYFTETYFNYDNKFLQTIVSLFKKPEEVVDTYVNGTRKKYIDPISFLAISFTLSGIYLFFFQDKMQEVMSFSNFNTYQQQEKLNQAIFNLTFEYNSFLYLIIIPALAVISWIVFLDKKYNFTEHVIIYLYSMSFTSIVSSLLSILSLLLFPKNYMVSITVTFLFMFGFHFMLLKRLFALTIKQLAIKTLLFLPLFFVFYLASSIAIILLVILTGDISFKDLIPQK</sequence>
<gene>
    <name evidence="2" type="ORF">ACFQ1R_14775</name>
</gene>
<evidence type="ECO:0000256" key="1">
    <source>
        <dbReference type="SAM" id="Phobius"/>
    </source>
</evidence>
<accession>A0ABW3JQ01</accession>
<evidence type="ECO:0000313" key="2">
    <source>
        <dbReference type="EMBL" id="MFD0991367.1"/>
    </source>
</evidence>
<feature type="transmembrane region" description="Helical" evidence="1">
    <location>
        <begin position="132"/>
        <end position="150"/>
    </location>
</feature>
<organism evidence="2 3">
    <name type="scientific">Mariniflexile jejuense</name>
    <dbReference type="NCBI Taxonomy" id="1173582"/>
    <lineage>
        <taxon>Bacteria</taxon>
        <taxon>Pseudomonadati</taxon>
        <taxon>Bacteroidota</taxon>
        <taxon>Flavobacteriia</taxon>
        <taxon>Flavobacteriales</taxon>
        <taxon>Flavobacteriaceae</taxon>
        <taxon>Mariniflexile</taxon>
    </lineage>
</organism>
<dbReference type="EMBL" id="JBHTJI010000042">
    <property type="protein sequence ID" value="MFD0991367.1"/>
    <property type="molecule type" value="Genomic_DNA"/>
</dbReference>
<feature type="transmembrane region" description="Helical" evidence="1">
    <location>
        <begin position="224"/>
        <end position="247"/>
    </location>
</feature>
<feature type="transmembrane region" description="Helical" evidence="1">
    <location>
        <begin position="79"/>
        <end position="96"/>
    </location>
</feature>
<protein>
    <submittedName>
        <fullName evidence="2">DUF3667 domain-containing protein</fullName>
    </submittedName>
</protein>
<dbReference type="Proteomes" id="UP001597061">
    <property type="component" value="Unassembled WGS sequence"/>
</dbReference>
<keyword evidence="3" id="KW-1185">Reference proteome</keyword>
<proteinExistence type="predicted"/>
<keyword evidence="1" id="KW-0472">Membrane</keyword>
<name>A0ABW3JQ01_9FLAO</name>
<keyword evidence="1" id="KW-0812">Transmembrane</keyword>
<reference evidence="3" key="1">
    <citation type="journal article" date="2019" name="Int. J. Syst. Evol. Microbiol.">
        <title>The Global Catalogue of Microorganisms (GCM) 10K type strain sequencing project: providing services to taxonomists for standard genome sequencing and annotation.</title>
        <authorList>
            <consortium name="The Broad Institute Genomics Platform"/>
            <consortium name="The Broad Institute Genome Sequencing Center for Infectious Disease"/>
            <person name="Wu L."/>
            <person name="Ma J."/>
        </authorList>
    </citation>
    <scope>NUCLEOTIDE SEQUENCE [LARGE SCALE GENOMIC DNA]</scope>
    <source>
        <strain evidence="3">CCUG 62414</strain>
    </source>
</reference>